<gene>
    <name evidence="3" type="ORF">AUA42_01890</name>
    <name evidence="5" type="ORF">D3D97_12410</name>
    <name evidence="7" type="ORF">DBZ74_05165</name>
    <name evidence="2" type="ORF">DPD93_16850</name>
    <name evidence="4" type="ORF">EYJ84_17675</name>
    <name evidence="6" type="ORF">H9S94_04175</name>
</gene>
<reference evidence="7 8" key="1">
    <citation type="submission" date="2018-04" db="EMBL/GenBank/DDBJ databases">
        <title>Comparative genomic analysis of various Salmonella enterica serotypes in Singapore.</title>
        <authorList>
            <person name="Kohli G.S."/>
            <person name="Zwe Y.H."/>
            <person name="Ding Y."/>
            <person name="Givskov M."/>
            <person name="Liang Y."/>
        </authorList>
    </citation>
    <scope>NUCLEOTIDE SEQUENCE [LARGE SCALE GENOMIC DNA]</scope>
    <source>
        <strain evidence="7">Sg_wb24</strain>
        <strain evidence="8">sg_wb24</strain>
    </source>
</reference>
<name>A0A5W0WEW5_SALET</name>
<dbReference type="EMBL" id="AAGVHF010000020">
    <property type="protein sequence ID" value="EBS3628554.1"/>
    <property type="molecule type" value="Genomic_DNA"/>
</dbReference>
<dbReference type="EMBL" id="QAUU01000008">
    <property type="protein sequence ID" value="TAD63676.1"/>
    <property type="molecule type" value="Genomic_DNA"/>
</dbReference>
<dbReference type="EMBL" id="AAKSWE010000010">
    <property type="protein sequence ID" value="ECV0367627.1"/>
    <property type="molecule type" value="Genomic_DNA"/>
</dbReference>
<reference evidence="6" key="4">
    <citation type="submission" date="2021-01" db="EMBL/GenBank/DDBJ databases">
        <title>Salmonella enterica subsp. enterica serovar Albany strain R19.5974.</title>
        <authorList>
            <person name="Chiou C.-S."/>
            <person name="Hong Y.-P."/>
            <person name="Wang Y.-W."/>
            <person name="Chen Y.-S."/>
        </authorList>
    </citation>
    <scope>NUCLEOTIDE SEQUENCE</scope>
    <source>
        <strain evidence="6">R17.5974</strain>
    </source>
</reference>
<dbReference type="Proteomes" id="UP000293700">
    <property type="component" value="Unassembled WGS sequence"/>
</dbReference>
<evidence type="ECO:0000313" key="2">
    <source>
        <dbReference type="EMBL" id="EBS3628554.1"/>
    </source>
</evidence>
<evidence type="ECO:0000313" key="3">
    <source>
        <dbReference type="EMBL" id="EBV9832846.1"/>
    </source>
</evidence>
<organism evidence="3">
    <name type="scientific">Salmonella enterica subsp. enterica serovar Albany</name>
    <dbReference type="NCBI Taxonomy" id="211968"/>
    <lineage>
        <taxon>Bacteria</taxon>
        <taxon>Pseudomonadati</taxon>
        <taxon>Pseudomonadota</taxon>
        <taxon>Gammaproteobacteria</taxon>
        <taxon>Enterobacterales</taxon>
        <taxon>Enterobacteriaceae</taxon>
        <taxon>Salmonella</taxon>
    </lineage>
</organism>
<evidence type="ECO:0000256" key="1">
    <source>
        <dbReference type="SAM" id="SignalP"/>
    </source>
</evidence>
<evidence type="ECO:0000313" key="4">
    <source>
        <dbReference type="EMBL" id="ECB5299568.1"/>
    </source>
</evidence>
<reference evidence="3" key="3">
    <citation type="submission" date="2018-07" db="EMBL/GenBank/DDBJ databases">
        <authorList>
            <consortium name="GenomeTrakr network: Whole genome sequencing for foodborne pathogen traceback"/>
        </authorList>
    </citation>
    <scope>NUCLEOTIDE SEQUENCE</scope>
    <source>
        <strain evidence="3">CVM-N26076</strain>
        <strain evidence="4">FSIS11917612</strain>
        <strain evidence="5">FSIS21822039</strain>
    </source>
</reference>
<evidence type="ECO:0000313" key="8">
    <source>
        <dbReference type="Proteomes" id="UP000293700"/>
    </source>
</evidence>
<proteinExistence type="predicted"/>
<feature type="chain" id="PRO_5036153366" evidence="1">
    <location>
        <begin position="23"/>
        <end position="66"/>
    </location>
</feature>
<evidence type="ECO:0000313" key="6">
    <source>
        <dbReference type="EMBL" id="QNN38451.1"/>
    </source>
</evidence>
<dbReference type="EMBL" id="AAHXWF010000008">
    <property type="protein sequence ID" value="ECB5299568.1"/>
    <property type="molecule type" value="Genomic_DNA"/>
</dbReference>
<reference evidence="2" key="2">
    <citation type="submission" date="2018-06" db="EMBL/GenBank/DDBJ databases">
        <authorList>
            <person name="Ashton P.M."/>
            <person name="Dallman T."/>
            <person name="Nair S."/>
            <person name="De Pinna E."/>
            <person name="Peters T."/>
            <person name="Grant K."/>
        </authorList>
    </citation>
    <scope>NUCLEOTIDE SEQUENCE</scope>
    <source>
        <strain evidence="2">238461</strain>
    </source>
</reference>
<sequence length="66" mass="7183">MKSLVAWSLLFALSAFSAAALADETPAEAIARLYSPLADNSNEILSTGFIVDLRSLKSFKKRNSYT</sequence>
<dbReference type="AlphaFoldDB" id="A0A5W0WEW5"/>
<feature type="signal peptide" evidence="1">
    <location>
        <begin position="1"/>
        <end position="22"/>
    </location>
</feature>
<evidence type="ECO:0000313" key="7">
    <source>
        <dbReference type="EMBL" id="TAD63676.1"/>
    </source>
</evidence>
<dbReference type="EMBL" id="CP060730">
    <property type="protein sequence ID" value="QNN38451.1"/>
    <property type="molecule type" value="Genomic_DNA"/>
</dbReference>
<protein>
    <submittedName>
        <fullName evidence="3">Uncharacterized protein</fullName>
    </submittedName>
</protein>
<dbReference type="RefSeq" id="WP_023241694.1">
    <property type="nucleotide sequence ID" value="NZ_CP036165.1"/>
</dbReference>
<accession>A0A5W0WEW5</accession>
<keyword evidence="1" id="KW-0732">Signal</keyword>
<evidence type="ECO:0000313" key="5">
    <source>
        <dbReference type="EMBL" id="ECV0367627.1"/>
    </source>
</evidence>
<dbReference type="EMBL" id="AAHGYV010000004">
    <property type="protein sequence ID" value="EBV9832846.1"/>
    <property type="molecule type" value="Genomic_DNA"/>
</dbReference>
<dbReference type="Proteomes" id="UP000839613">
    <property type="component" value="Unassembled WGS sequence"/>
</dbReference>